<accession>A0ABU0TLD5</accession>
<evidence type="ECO:0000313" key="2">
    <source>
        <dbReference type="Proteomes" id="UP001225072"/>
    </source>
</evidence>
<gene>
    <name evidence="1" type="ORF">QE404_003004</name>
</gene>
<sequence>MKRTIIYGALLFNGSATTEAFAFNMFVKDQYYADPYLLRVSLKSSIRYSVRALPFSIFSLA</sequence>
<reference evidence="1 2" key="1">
    <citation type="submission" date="2023-07" db="EMBL/GenBank/DDBJ databases">
        <title>Functional and genomic diversity of the sorghum phyllosphere microbiome.</title>
        <authorList>
            <person name="Shade A."/>
        </authorList>
    </citation>
    <scope>NUCLEOTIDE SEQUENCE [LARGE SCALE GENOMIC DNA]</scope>
    <source>
        <strain evidence="1 2">SORGH_AS_1064</strain>
    </source>
</reference>
<name>A0ABU0TLD5_9FLAO</name>
<comment type="caution">
    <text evidence="1">The sequence shown here is derived from an EMBL/GenBank/DDBJ whole genome shotgun (WGS) entry which is preliminary data.</text>
</comment>
<proteinExistence type="predicted"/>
<organism evidence="1 2">
    <name type="scientific">Chryseobacterium camelliae</name>
    <dbReference type="NCBI Taxonomy" id="1265445"/>
    <lineage>
        <taxon>Bacteria</taxon>
        <taxon>Pseudomonadati</taxon>
        <taxon>Bacteroidota</taxon>
        <taxon>Flavobacteriia</taxon>
        <taxon>Flavobacteriales</taxon>
        <taxon>Weeksellaceae</taxon>
        <taxon>Chryseobacterium group</taxon>
        <taxon>Chryseobacterium</taxon>
    </lineage>
</organism>
<evidence type="ECO:0000313" key="1">
    <source>
        <dbReference type="EMBL" id="MDQ1097857.1"/>
    </source>
</evidence>
<dbReference type="Proteomes" id="UP001225072">
    <property type="component" value="Unassembled WGS sequence"/>
</dbReference>
<keyword evidence="2" id="KW-1185">Reference proteome</keyword>
<protein>
    <submittedName>
        <fullName evidence="1">Uncharacterized protein</fullName>
    </submittedName>
</protein>
<dbReference type="EMBL" id="JAUTAL010000001">
    <property type="protein sequence ID" value="MDQ1097857.1"/>
    <property type="molecule type" value="Genomic_DNA"/>
</dbReference>